<evidence type="ECO:0000256" key="3">
    <source>
        <dbReference type="ARBA" id="ARBA00023163"/>
    </source>
</evidence>
<dbReference type="CDD" id="cd07377">
    <property type="entry name" value="WHTH_GntR"/>
    <property type="match status" value="1"/>
</dbReference>
<evidence type="ECO:0000256" key="2">
    <source>
        <dbReference type="ARBA" id="ARBA00023125"/>
    </source>
</evidence>
<dbReference type="SUPFAM" id="SSF64288">
    <property type="entry name" value="Chorismate lyase-like"/>
    <property type="match status" value="1"/>
</dbReference>
<dbReference type="PRINTS" id="PR00035">
    <property type="entry name" value="HTHGNTR"/>
</dbReference>
<dbReference type="OrthoDB" id="9808698at2"/>
<dbReference type="SUPFAM" id="SSF46785">
    <property type="entry name" value="Winged helix' DNA-binding domain"/>
    <property type="match status" value="1"/>
</dbReference>
<accession>A0A1H5T7W7</accession>
<keyword evidence="6" id="KW-1185">Reference proteome</keyword>
<dbReference type="GO" id="GO:0003677">
    <property type="term" value="F:DNA binding"/>
    <property type="evidence" value="ECO:0007669"/>
    <property type="project" value="UniProtKB-KW"/>
</dbReference>
<dbReference type="EMBL" id="FNVD01000002">
    <property type="protein sequence ID" value="SEF58191.1"/>
    <property type="molecule type" value="Genomic_DNA"/>
</dbReference>
<evidence type="ECO:0000313" key="6">
    <source>
        <dbReference type="Proteomes" id="UP000236742"/>
    </source>
</evidence>
<dbReference type="SMART" id="SM00866">
    <property type="entry name" value="UTRA"/>
    <property type="match status" value="1"/>
</dbReference>
<organism evidence="5 6">
    <name type="scientific">Jhaorihella thermophila</name>
    <dbReference type="NCBI Taxonomy" id="488547"/>
    <lineage>
        <taxon>Bacteria</taxon>
        <taxon>Pseudomonadati</taxon>
        <taxon>Pseudomonadota</taxon>
        <taxon>Alphaproteobacteria</taxon>
        <taxon>Rhodobacterales</taxon>
        <taxon>Paracoccaceae</taxon>
        <taxon>Jhaorihella</taxon>
    </lineage>
</organism>
<sequence>MNTDGATSWQAVRDEVLRRIREREWKPGDRIPHEADLARELGCARATVNRALRAVAEDGLIERRRRAGSRVALHPVRKARLDIPVIRVEVESRGLPYHFSLTSKSDELPPPAIRARMKTAPDTPLMHVVGLHMAGGRPHALEDRWIDADAVPGVRDADFSTISPNEWLVLNVPFEGGDIAFSATTATREDAAALDCAPGAALFLTERTTWHGTRILTTVRLLFAPGYRLHTEI</sequence>
<dbReference type="GO" id="GO:0003700">
    <property type="term" value="F:DNA-binding transcription factor activity"/>
    <property type="evidence" value="ECO:0007669"/>
    <property type="project" value="InterPro"/>
</dbReference>
<dbReference type="InterPro" id="IPR000524">
    <property type="entry name" value="Tscrpt_reg_HTH_GntR"/>
</dbReference>
<reference evidence="5 6" key="1">
    <citation type="submission" date="2016-10" db="EMBL/GenBank/DDBJ databases">
        <authorList>
            <person name="de Groot N.N."/>
        </authorList>
    </citation>
    <scope>NUCLEOTIDE SEQUENCE [LARGE SCALE GENOMIC DNA]</scope>
    <source>
        <strain evidence="5 6">DSM 23413</strain>
    </source>
</reference>
<keyword evidence="1" id="KW-0805">Transcription regulation</keyword>
<dbReference type="SMART" id="SM00345">
    <property type="entry name" value="HTH_GNTR"/>
    <property type="match status" value="1"/>
</dbReference>
<dbReference type="Pfam" id="PF07702">
    <property type="entry name" value="UTRA"/>
    <property type="match status" value="1"/>
</dbReference>
<evidence type="ECO:0000256" key="1">
    <source>
        <dbReference type="ARBA" id="ARBA00023015"/>
    </source>
</evidence>
<dbReference type="Gene3D" id="1.10.10.10">
    <property type="entry name" value="Winged helix-like DNA-binding domain superfamily/Winged helix DNA-binding domain"/>
    <property type="match status" value="1"/>
</dbReference>
<dbReference type="InterPro" id="IPR028978">
    <property type="entry name" value="Chorismate_lyase_/UTRA_dom_sf"/>
</dbReference>
<dbReference type="Gene3D" id="3.40.1410.10">
    <property type="entry name" value="Chorismate lyase-like"/>
    <property type="match status" value="1"/>
</dbReference>
<dbReference type="Pfam" id="PF00392">
    <property type="entry name" value="GntR"/>
    <property type="match status" value="1"/>
</dbReference>
<protein>
    <submittedName>
        <fullName evidence="5">GntR family transcriptional regulator, histidine utilization repressor</fullName>
    </submittedName>
</protein>
<evidence type="ECO:0000259" key="4">
    <source>
        <dbReference type="PROSITE" id="PS50949"/>
    </source>
</evidence>
<dbReference type="PROSITE" id="PS50949">
    <property type="entry name" value="HTH_GNTR"/>
    <property type="match status" value="1"/>
</dbReference>
<feature type="domain" description="HTH gntR-type" evidence="4">
    <location>
        <begin position="6"/>
        <end position="74"/>
    </location>
</feature>
<proteinExistence type="predicted"/>
<dbReference type="PANTHER" id="PTHR44846">
    <property type="entry name" value="MANNOSYL-D-GLYCERATE TRANSPORT/METABOLISM SYSTEM REPRESSOR MNGR-RELATED"/>
    <property type="match status" value="1"/>
</dbReference>
<gene>
    <name evidence="5" type="ORF">SAMN05421751_10299</name>
</gene>
<dbReference type="AlphaFoldDB" id="A0A1H5T7W7"/>
<dbReference type="InterPro" id="IPR050679">
    <property type="entry name" value="Bact_HTH_transcr_reg"/>
</dbReference>
<keyword evidence="2" id="KW-0238">DNA-binding</keyword>
<evidence type="ECO:0000313" key="5">
    <source>
        <dbReference type="EMBL" id="SEF58191.1"/>
    </source>
</evidence>
<dbReference type="InterPro" id="IPR036390">
    <property type="entry name" value="WH_DNA-bd_sf"/>
</dbReference>
<dbReference type="InterPro" id="IPR036388">
    <property type="entry name" value="WH-like_DNA-bd_sf"/>
</dbReference>
<dbReference type="RefSeq" id="WP_104006776.1">
    <property type="nucleotide sequence ID" value="NZ_FNVD01000002.1"/>
</dbReference>
<dbReference type="Proteomes" id="UP000236742">
    <property type="component" value="Unassembled WGS sequence"/>
</dbReference>
<dbReference type="PANTHER" id="PTHR44846:SF16">
    <property type="entry name" value="TRANSCRIPTIONAL REGULATOR PHNF-RELATED"/>
    <property type="match status" value="1"/>
</dbReference>
<dbReference type="InterPro" id="IPR011663">
    <property type="entry name" value="UTRA"/>
</dbReference>
<keyword evidence="3" id="KW-0804">Transcription</keyword>
<name>A0A1H5T7W7_9RHOB</name>